<evidence type="ECO:0000256" key="3">
    <source>
        <dbReference type="ARBA" id="ARBA00022502"/>
    </source>
</evidence>
<protein>
    <submittedName>
        <fullName evidence="5">GPI transamidase</fullName>
    </submittedName>
</protein>
<accession>A0A177B9U3</accession>
<dbReference type="GO" id="GO:0006508">
    <property type="term" value="P:proteolysis"/>
    <property type="evidence" value="ECO:0007669"/>
    <property type="project" value="InterPro"/>
</dbReference>
<dbReference type="Gene3D" id="3.40.50.1460">
    <property type="match status" value="1"/>
</dbReference>
<keyword evidence="4" id="KW-0732">Signal</keyword>
<evidence type="ECO:0000313" key="5">
    <source>
        <dbReference type="EMBL" id="OAF70432.1"/>
    </source>
</evidence>
<evidence type="ECO:0000313" key="6">
    <source>
        <dbReference type="Proteomes" id="UP000078046"/>
    </source>
</evidence>
<dbReference type="EMBL" id="LWCA01000149">
    <property type="protein sequence ID" value="OAF70432.1"/>
    <property type="molecule type" value="Genomic_DNA"/>
</dbReference>
<name>A0A177B9U3_9BILA</name>
<comment type="caution">
    <text evidence="5">The sequence shown here is derived from an EMBL/GenBank/DDBJ whole genome shotgun (WGS) entry which is preliminary data.</text>
</comment>
<gene>
    <name evidence="5" type="ORF">A3Q56_01843</name>
</gene>
<dbReference type="UniPathway" id="UPA00196"/>
<sequence>MNLAHLVNFEIQIAPLKLKQCAKSKSTNNWAVIVDSSAFWYNYRHSANVLSIYSNIKRLGIPDSNIILFLAEDIACNSRNKYPGIFFSNTNLKEHYNNLYVDEIEVDYRGSEVSVDNFIRLLTDRQDLSLPRSKRLLSDKNSNILIYMTGHGGEDFLKFRDNADLSSQEFADTVNHMYQLKRYNSILFIIDTCHAESMFTKIYSPNVVSIASSRRIEDSFSYSVDYDIGVYNIDRFSYHMNIFLENLTPEDSLEDLSRVCPTELCISTPVMASSSKISFKDIKVVDFFASQRHIDLTESVFDLNKYDIFM</sequence>
<dbReference type="GO" id="GO:0006506">
    <property type="term" value="P:GPI anchor biosynthetic process"/>
    <property type="evidence" value="ECO:0007669"/>
    <property type="project" value="UniProtKB-UniPathway"/>
</dbReference>
<dbReference type="Pfam" id="PF01650">
    <property type="entry name" value="Peptidase_C13"/>
    <property type="match status" value="1"/>
</dbReference>
<dbReference type="OrthoDB" id="192611at2759"/>
<reference evidence="5 6" key="1">
    <citation type="submission" date="2016-04" db="EMBL/GenBank/DDBJ databases">
        <title>The genome of Intoshia linei affirms orthonectids as highly simplified spiralians.</title>
        <authorList>
            <person name="Mikhailov K.V."/>
            <person name="Slusarev G.S."/>
            <person name="Nikitin M.A."/>
            <person name="Logacheva M.D."/>
            <person name="Penin A."/>
            <person name="Aleoshin V."/>
            <person name="Panchin Y.V."/>
        </authorList>
    </citation>
    <scope>NUCLEOTIDE SEQUENCE [LARGE SCALE GENOMIC DNA]</scope>
    <source>
        <strain evidence="5">Intl2013</strain>
        <tissue evidence="5">Whole animal</tissue>
    </source>
</reference>
<dbReference type="AlphaFoldDB" id="A0A177B9U3"/>
<dbReference type="InterPro" id="IPR028361">
    <property type="entry name" value="GPI_transamidase"/>
</dbReference>
<comment type="pathway">
    <text evidence="1">Glycolipid biosynthesis; glycosylphosphatidylinositol-anchor biosynthesis.</text>
</comment>
<evidence type="ECO:0000256" key="4">
    <source>
        <dbReference type="ARBA" id="ARBA00022729"/>
    </source>
</evidence>
<dbReference type="PRINTS" id="PR00776">
    <property type="entry name" value="HEMOGLOBNASE"/>
</dbReference>
<dbReference type="PANTHER" id="PTHR48067">
    <property type="entry name" value="GPI-ANCHOR TRANSAMIDASE"/>
    <property type="match status" value="1"/>
</dbReference>
<dbReference type="GO" id="GO:0003923">
    <property type="term" value="F:GPI-anchor transamidase activity"/>
    <property type="evidence" value="ECO:0007669"/>
    <property type="project" value="InterPro"/>
</dbReference>
<dbReference type="Proteomes" id="UP000078046">
    <property type="component" value="Unassembled WGS sequence"/>
</dbReference>
<dbReference type="InterPro" id="IPR001096">
    <property type="entry name" value="Peptidase_C13"/>
</dbReference>
<keyword evidence="3" id="KW-0337">GPI-anchor biosynthesis</keyword>
<keyword evidence="6" id="KW-1185">Reference proteome</keyword>
<dbReference type="GO" id="GO:0016255">
    <property type="term" value="P:attachment of GPI anchor to protein"/>
    <property type="evidence" value="ECO:0007669"/>
    <property type="project" value="InterPro"/>
</dbReference>
<comment type="similarity">
    <text evidence="2">Belongs to the peptidase C13 family.</text>
</comment>
<organism evidence="5 6">
    <name type="scientific">Intoshia linei</name>
    <dbReference type="NCBI Taxonomy" id="1819745"/>
    <lineage>
        <taxon>Eukaryota</taxon>
        <taxon>Metazoa</taxon>
        <taxon>Spiralia</taxon>
        <taxon>Lophotrochozoa</taxon>
        <taxon>Mesozoa</taxon>
        <taxon>Orthonectida</taxon>
        <taxon>Rhopaluridae</taxon>
        <taxon>Intoshia</taxon>
    </lineage>
</organism>
<dbReference type="GO" id="GO:0042765">
    <property type="term" value="C:GPI-anchor transamidase complex"/>
    <property type="evidence" value="ECO:0007669"/>
    <property type="project" value="InterPro"/>
</dbReference>
<evidence type="ECO:0000256" key="1">
    <source>
        <dbReference type="ARBA" id="ARBA00004687"/>
    </source>
</evidence>
<proteinExistence type="inferred from homology"/>
<dbReference type="PANTHER" id="PTHR48067:SF1">
    <property type="entry name" value="GPI-ANCHOR TRANSAMIDASE"/>
    <property type="match status" value="1"/>
</dbReference>
<evidence type="ECO:0000256" key="2">
    <source>
        <dbReference type="ARBA" id="ARBA00009941"/>
    </source>
</evidence>